<protein>
    <recommendedName>
        <fullName evidence="2">histidine kinase</fullName>
        <ecNumber evidence="2">2.7.13.3</ecNumber>
    </recommendedName>
</protein>
<reference evidence="9 10" key="1">
    <citation type="submission" date="2016-10" db="EMBL/GenBank/DDBJ databases">
        <authorList>
            <person name="de Groot N.N."/>
        </authorList>
    </citation>
    <scope>NUCLEOTIDE SEQUENCE [LARGE SCALE GENOMIC DNA]</scope>
    <source>
        <strain evidence="9 10">ASO4-2</strain>
    </source>
</reference>
<name>A0A1G6A401_9BACT</name>
<dbReference type="InterPro" id="IPR003661">
    <property type="entry name" value="HisK_dim/P_dom"/>
</dbReference>
<feature type="domain" description="Histidine kinase" evidence="7">
    <location>
        <begin position="37"/>
        <end position="257"/>
    </location>
</feature>
<comment type="catalytic activity">
    <reaction evidence="1">
        <text>ATP + protein L-histidine = ADP + protein N-phospho-L-histidine.</text>
        <dbReference type="EC" id="2.7.13.3"/>
    </reaction>
</comment>
<dbReference type="SUPFAM" id="SSF55874">
    <property type="entry name" value="ATPase domain of HSP90 chaperone/DNA topoisomerase II/histidine kinase"/>
    <property type="match status" value="1"/>
</dbReference>
<keyword evidence="3 5" id="KW-0597">Phosphoprotein</keyword>
<evidence type="ECO:0000313" key="10">
    <source>
        <dbReference type="Proteomes" id="UP000198771"/>
    </source>
</evidence>
<dbReference type="GO" id="GO:0000155">
    <property type="term" value="F:phosphorelay sensor kinase activity"/>
    <property type="evidence" value="ECO:0007669"/>
    <property type="project" value="InterPro"/>
</dbReference>
<feature type="modified residue" description="4-aspartylphosphate" evidence="5">
    <location>
        <position position="322"/>
    </location>
</feature>
<dbReference type="Gene3D" id="3.40.50.2300">
    <property type="match status" value="1"/>
</dbReference>
<dbReference type="InterPro" id="IPR036097">
    <property type="entry name" value="HisK_dim/P_sf"/>
</dbReference>
<keyword evidence="10" id="KW-1185">Reference proteome</keyword>
<dbReference type="SMART" id="SM00387">
    <property type="entry name" value="HATPase_c"/>
    <property type="match status" value="1"/>
</dbReference>
<dbReference type="SUPFAM" id="SSF47384">
    <property type="entry name" value="Homodimeric domain of signal transducing histidine kinase"/>
    <property type="match status" value="1"/>
</dbReference>
<proteinExistence type="predicted"/>
<evidence type="ECO:0000313" key="9">
    <source>
        <dbReference type="EMBL" id="SDB03152.1"/>
    </source>
</evidence>
<dbReference type="Pfam" id="PF02518">
    <property type="entry name" value="HATPase_c"/>
    <property type="match status" value="1"/>
</dbReference>
<dbReference type="EMBL" id="FMXO01000001">
    <property type="protein sequence ID" value="SDB03152.1"/>
    <property type="molecule type" value="Genomic_DNA"/>
</dbReference>
<dbReference type="PANTHER" id="PTHR45339:SF1">
    <property type="entry name" value="HYBRID SIGNAL TRANSDUCTION HISTIDINE KINASE J"/>
    <property type="match status" value="1"/>
</dbReference>
<keyword evidence="6" id="KW-0175">Coiled coil</keyword>
<dbReference type="PROSITE" id="PS50109">
    <property type="entry name" value="HIS_KIN"/>
    <property type="match status" value="1"/>
</dbReference>
<gene>
    <name evidence="9" type="ORF">SAMN05660653_00133</name>
</gene>
<feature type="domain" description="Response regulatory" evidence="8">
    <location>
        <begin position="273"/>
        <end position="392"/>
    </location>
</feature>
<accession>A0A1G6A401</accession>
<dbReference type="Gene3D" id="1.10.287.130">
    <property type="match status" value="1"/>
</dbReference>
<dbReference type="InterPro" id="IPR036890">
    <property type="entry name" value="HATPase_C_sf"/>
</dbReference>
<dbReference type="InterPro" id="IPR005467">
    <property type="entry name" value="His_kinase_dom"/>
</dbReference>
<sequence>MNTENLWAKMAKLEQELEQARQEALEKSKHRDVFVSRISHELRTPLNAIMGLTELLQGTGLNPTQANYLSMINQSTSQLLRLVYEILDFSQMPMGPLQQQESMDFTLLEDIVPRLRLLETQAREKGLNFFIHIDPVASGTMHGVPASIAQISLALADNAVKFTDYGEILIQFSMTRNEAGETALCIGVTDTGIGVPKESQEAIFNKFVTGPHSERFGGIGMGLTLAKKLVDKMQGRIWVDSELYLGSSFYVSLPMSKSTAVAPSESELQGPFTVLLVEDEPVNQFMTLQLLSKHGHQVTAVSNGQQALDALAEGKYDLILMDITMPVMDGLVATRIIRSSGVAGVDSNIPIVALTAMVMPTDRQRCLAAGMNAFVTKPVETAKLEEVMRAVLSEKQQRQS</sequence>
<evidence type="ECO:0000256" key="6">
    <source>
        <dbReference type="SAM" id="Coils"/>
    </source>
</evidence>
<dbReference type="Pfam" id="PF00512">
    <property type="entry name" value="HisKA"/>
    <property type="match status" value="1"/>
</dbReference>
<evidence type="ECO:0000259" key="8">
    <source>
        <dbReference type="PROSITE" id="PS50110"/>
    </source>
</evidence>
<dbReference type="SUPFAM" id="SSF52172">
    <property type="entry name" value="CheY-like"/>
    <property type="match status" value="1"/>
</dbReference>
<dbReference type="CDD" id="cd17546">
    <property type="entry name" value="REC_hyHK_CKI1_RcsC-like"/>
    <property type="match status" value="1"/>
</dbReference>
<evidence type="ECO:0000259" key="7">
    <source>
        <dbReference type="PROSITE" id="PS50109"/>
    </source>
</evidence>
<dbReference type="PANTHER" id="PTHR45339">
    <property type="entry name" value="HYBRID SIGNAL TRANSDUCTION HISTIDINE KINASE J"/>
    <property type="match status" value="1"/>
</dbReference>
<dbReference type="Proteomes" id="UP000198771">
    <property type="component" value="Unassembled WGS sequence"/>
</dbReference>
<feature type="coiled-coil region" evidence="6">
    <location>
        <begin position="3"/>
        <end position="30"/>
    </location>
</feature>
<dbReference type="OrthoDB" id="9816309at2"/>
<dbReference type="EC" id="2.7.13.3" evidence="2"/>
<dbReference type="AlphaFoldDB" id="A0A1G6A401"/>
<dbReference type="InterPro" id="IPR004358">
    <property type="entry name" value="Sig_transdc_His_kin-like_C"/>
</dbReference>
<keyword evidence="4" id="KW-0902">Two-component regulatory system</keyword>
<dbReference type="InterPro" id="IPR001789">
    <property type="entry name" value="Sig_transdc_resp-reg_receiver"/>
</dbReference>
<dbReference type="Pfam" id="PF00072">
    <property type="entry name" value="Response_reg"/>
    <property type="match status" value="1"/>
</dbReference>
<dbReference type="STRING" id="617002.SAMN05660653_00133"/>
<dbReference type="RefSeq" id="WP_161946135.1">
    <property type="nucleotide sequence ID" value="NZ_FMXO01000001.1"/>
</dbReference>
<organism evidence="9 10">
    <name type="scientific">Desulfonatronum thiosulfatophilum</name>
    <dbReference type="NCBI Taxonomy" id="617002"/>
    <lineage>
        <taxon>Bacteria</taxon>
        <taxon>Pseudomonadati</taxon>
        <taxon>Thermodesulfobacteriota</taxon>
        <taxon>Desulfovibrionia</taxon>
        <taxon>Desulfovibrionales</taxon>
        <taxon>Desulfonatronaceae</taxon>
        <taxon>Desulfonatronum</taxon>
    </lineage>
</organism>
<dbReference type="CDD" id="cd00082">
    <property type="entry name" value="HisKA"/>
    <property type="match status" value="1"/>
</dbReference>
<evidence type="ECO:0000256" key="1">
    <source>
        <dbReference type="ARBA" id="ARBA00000085"/>
    </source>
</evidence>
<keyword evidence="9" id="KW-0808">Transferase</keyword>
<dbReference type="SMART" id="SM00388">
    <property type="entry name" value="HisKA"/>
    <property type="match status" value="1"/>
</dbReference>
<dbReference type="Gene3D" id="3.30.565.10">
    <property type="entry name" value="Histidine kinase-like ATPase, C-terminal domain"/>
    <property type="match status" value="1"/>
</dbReference>
<evidence type="ECO:0000256" key="3">
    <source>
        <dbReference type="ARBA" id="ARBA00022553"/>
    </source>
</evidence>
<dbReference type="SMART" id="SM00448">
    <property type="entry name" value="REC"/>
    <property type="match status" value="1"/>
</dbReference>
<evidence type="ECO:0000256" key="5">
    <source>
        <dbReference type="PROSITE-ProRule" id="PRU00169"/>
    </source>
</evidence>
<evidence type="ECO:0000256" key="2">
    <source>
        <dbReference type="ARBA" id="ARBA00012438"/>
    </source>
</evidence>
<dbReference type="PROSITE" id="PS50110">
    <property type="entry name" value="RESPONSE_REGULATORY"/>
    <property type="match status" value="1"/>
</dbReference>
<dbReference type="InterPro" id="IPR003594">
    <property type="entry name" value="HATPase_dom"/>
</dbReference>
<keyword evidence="9" id="KW-0418">Kinase</keyword>
<evidence type="ECO:0000256" key="4">
    <source>
        <dbReference type="ARBA" id="ARBA00023012"/>
    </source>
</evidence>
<dbReference type="PRINTS" id="PR00344">
    <property type="entry name" value="BCTRLSENSOR"/>
</dbReference>
<dbReference type="InterPro" id="IPR011006">
    <property type="entry name" value="CheY-like_superfamily"/>
</dbReference>